<dbReference type="OrthoDB" id="4509986at2759"/>
<dbReference type="AlphaFoldDB" id="A0A2J5HGD3"/>
<feature type="chain" id="PRO_5014445764" evidence="2">
    <location>
        <begin position="17"/>
        <end position="116"/>
    </location>
</feature>
<evidence type="ECO:0000256" key="1">
    <source>
        <dbReference type="SAM" id="MobiDB-lite"/>
    </source>
</evidence>
<feature type="signal peptide" evidence="2">
    <location>
        <begin position="1"/>
        <end position="16"/>
    </location>
</feature>
<keyword evidence="4" id="KW-1185">Reference proteome</keyword>
<keyword evidence="2" id="KW-0732">Signal</keyword>
<organism evidence="3 4">
    <name type="scientific">Aspergillus taichungensis</name>
    <dbReference type="NCBI Taxonomy" id="482145"/>
    <lineage>
        <taxon>Eukaryota</taxon>
        <taxon>Fungi</taxon>
        <taxon>Dikarya</taxon>
        <taxon>Ascomycota</taxon>
        <taxon>Pezizomycotina</taxon>
        <taxon>Eurotiomycetes</taxon>
        <taxon>Eurotiomycetidae</taxon>
        <taxon>Eurotiales</taxon>
        <taxon>Aspergillaceae</taxon>
        <taxon>Aspergillus</taxon>
        <taxon>Aspergillus subgen. Circumdati</taxon>
    </lineage>
</organism>
<name>A0A2J5HGD3_9EURO</name>
<evidence type="ECO:0000313" key="4">
    <source>
        <dbReference type="Proteomes" id="UP000235023"/>
    </source>
</evidence>
<sequence length="116" mass="11815">MKPTLPVLLLAAMATAAPIHENIPRAEGQNLLGLIASMGGVHNLLMDSVSLGGHSLKEMLDQDEEKGEGKKGAEEAPAEEASAAEAPTAEAPVAEGQGEGQGKGQEGQESESGEES</sequence>
<evidence type="ECO:0000256" key="2">
    <source>
        <dbReference type="SAM" id="SignalP"/>
    </source>
</evidence>
<dbReference type="EMBL" id="KZ559631">
    <property type="protein sequence ID" value="PLN75975.1"/>
    <property type="molecule type" value="Genomic_DNA"/>
</dbReference>
<accession>A0A2J5HGD3</accession>
<protein>
    <submittedName>
        <fullName evidence="3">Uncharacterized protein</fullName>
    </submittedName>
</protein>
<feature type="compositionally biased region" description="Low complexity" evidence="1">
    <location>
        <begin position="79"/>
        <end position="96"/>
    </location>
</feature>
<gene>
    <name evidence="3" type="ORF">BDW42DRAFT_179677</name>
</gene>
<evidence type="ECO:0000313" key="3">
    <source>
        <dbReference type="EMBL" id="PLN75975.1"/>
    </source>
</evidence>
<proteinExistence type="predicted"/>
<reference evidence="4" key="1">
    <citation type="submission" date="2017-12" db="EMBL/GenBank/DDBJ databases">
        <authorList>
            <consortium name="DOE Joint Genome Institute"/>
            <person name="Mondo S.J."/>
            <person name="Kjaerbolling I."/>
            <person name="Vesth T.C."/>
            <person name="Frisvad J.C."/>
            <person name="Nybo J.L."/>
            <person name="Theobald S."/>
            <person name="Kuo A."/>
            <person name="Bowyer P."/>
            <person name="Matsuda Y."/>
            <person name="Lyhne E.K."/>
            <person name="Kogle M.E."/>
            <person name="Clum A."/>
            <person name="Lipzen A."/>
            <person name="Salamov A."/>
            <person name="Ngan C.Y."/>
            <person name="Daum C."/>
            <person name="Chiniquy J."/>
            <person name="Barry K."/>
            <person name="LaButti K."/>
            <person name="Haridas S."/>
            <person name="Simmons B.A."/>
            <person name="Magnuson J.K."/>
            <person name="Mortensen U.H."/>
            <person name="Larsen T.O."/>
            <person name="Grigoriev I.V."/>
            <person name="Baker S.E."/>
            <person name="Andersen M.R."/>
            <person name="Nordberg H.P."/>
            <person name="Cantor M.N."/>
            <person name="Hua S.X."/>
        </authorList>
    </citation>
    <scope>NUCLEOTIDE SEQUENCE [LARGE SCALE GENOMIC DNA]</scope>
    <source>
        <strain evidence="4">IBT 19404</strain>
    </source>
</reference>
<feature type="region of interest" description="Disordered" evidence="1">
    <location>
        <begin position="55"/>
        <end position="116"/>
    </location>
</feature>
<dbReference type="Proteomes" id="UP000235023">
    <property type="component" value="Unassembled WGS sequence"/>
</dbReference>